<keyword evidence="1" id="KW-0808">Transferase</keyword>
<evidence type="ECO:0000313" key="2">
    <source>
        <dbReference type="EMBL" id="NNF07505.1"/>
    </source>
</evidence>
<dbReference type="PROSITE" id="PS01044">
    <property type="entry name" value="SQUALEN_PHYTOEN_SYN_1"/>
    <property type="match status" value="1"/>
</dbReference>
<sequence>MASIEPTSAIQSYTESMLPHVSRTFALTIPSLRQPLRQEVGLAYLLCRVADTIEDHPEIDRTKRDFLLGKFLDFAKAPAESKPWNAFLDAWPSLESKHHEDLVTHTPELLAGLDELSEKPAHAIRECLEEMCFGMMTFEGRQSGRVVTVCEDPDQLEFYCHIVAGTVGILLTRLFAGTMGSNDWASATCLERGRRFGLGLQLTNILKDHESDKERGVSYLPPKYLVGGEAGAAMSVDGSKKLLDRTLGHLRAGLDYIQSIPVENRDMRLFCVYAHHMALATLAEIGGSKPGGRKKISRERVESLVSRAQSVVDTPDELAQTTELLFDQVAMHIIG</sequence>
<dbReference type="Gene3D" id="1.10.600.10">
    <property type="entry name" value="Farnesyl Diphosphate Synthase"/>
    <property type="match status" value="1"/>
</dbReference>
<evidence type="ECO:0000313" key="3">
    <source>
        <dbReference type="Proteomes" id="UP000547674"/>
    </source>
</evidence>
<dbReference type="SUPFAM" id="SSF48576">
    <property type="entry name" value="Terpenoid synthases"/>
    <property type="match status" value="1"/>
</dbReference>
<name>A0A7Y2H2Y2_UNCEI</name>
<dbReference type="SFLD" id="SFLDS00005">
    <property type="entry name" value="Isoprenoid_Synthase_Type_I"/>
    <property type="match status" value="1"/>
</dbReference>
<dbReference type="InterPro" id="IPR019845">
    <property type="entry name" value="Squalene/phytoene_synthase_CS"/>
</dbReference>
<reference evidence="2 3" key="1">
    <citation type="submission" date="2020-03" db="EMBL/GenBank/DDBJ databases">
        <title>Metabolic flexibility allows generalist bacteria to become dominant in a frequently disturbed ecosystem.</title>
        <authorList>
            <person name="Chen Y.-J."/>
            <person name="Leung P.M."/>
            <person name="Bay S.K."/>
            <person name="Hugenholtz P."/>
            <person name="Kessler A.J."/>
            <person name="Shelley G."/>
            <person name="Waite D.W."/>
            <person name="Cook P.L."/>
            <person name="Greening C."/>
        </authorList>
    </citation>
    <scope>NUCLEOTIDE SEQUENCE [LARGE SCALE GENOMIC DNA]</scope>
    <source>
        <strain evidence="2">SS_bin_28</strain>
    </source>
</reference>
<dbReference type="InterPro" id="IPR044844">
    <property type="entry name" value="Trans_IPPS_euk-type"/>
</dbReference>
<dbReference type="PANTHER" id="PTHR11626:SF2">
    <property type="entry name" value="SQUALENE SYNTHASE"/>
    <property type="match status" value="1"/>
</dbReference>
<dbReference type="AlphaFoldDB" id="A0A7Y2H2Y2"/>
<dbReference type="InterPro" id="IPR002060">
    <property type="entry name" value="Squ/phyt_synthse"/>
</dbReference>
<dbReference type="SFLD" id="SFLDG01018">
    <property type="entry name" value="Squalene/Phytoene_Synthase_Lik"/>
    <property type="match status" value="1"/>
</dbReference>
<dbReference type="GO" id="GO:0051996">
    <property type="term" value="F:squalene synthase [NAD(P)H] activity"/>
    <property type="evidence" value="ECO:0007669"/>
    <property type="project" value="InterPro"/>
</dbReference>
<gene>
    <name evidence="2" type="ORF">HKN21_12155</name>
</gene>
<accession>A0A7Y2H2Y2</accession>
<proteinExistence type="predicted"/>
<dbReference type="Proteomes" id="UP000547674">
    <property type="component" value="Unassembled WGS sequence"/>
</dbReference>
<evidence type="ECO:0000256" key="1">
    <source>
        <dbReference type="ARBA" id="ARBA00022679"/>
    </source>
</evidence>
<comment type="caution">
    <text evidence="2">The sequence shown here is derived from an EMBL/GenBank/DDBJ whole genome shotgun (WGS) entry which is preliminary data.</text>
</comment>
<dbReference type="InterPro" id="IPR008949">
    <property type="entry name" value="Isoprenoid_synthase_dom_sf"/>
</dbReference>
<dbReference type="GO" id="GO:0045338">
    <property type="term" value="P:farnesyl diphosphate metabolic process"/>
    <property type="evidence" value="ECO:0007669"/>
    <property type="project" value="InterPro"/>
</dbReference>
<organism evidence="2 3">
    <name type="scientific">Eiseniibacteriota bacterium</name>
    <dbReference type="NCBI Taxonomy" id="2212470"/>
    <lineage>
        <taxon>Bacteria</taxon>
        <taxon>Candidatus Eiseniibacteriota</taxon>
    </lineage>
</organism>
<dbReference type="EMBL" id="JABDJR010000489">
    <property type="protein sequence ID" value="NNF07505.1"/>
    <property type="molecule type" value="Genomic_DNA"/>
</dbReference>
<dbReference type="Pfam" id="PF00494">
    <property type="entry name" value="SQS_PSY"/>
    <property type="match status" value="1"/>
</dbReference>
<protein>
    <submittedName>
        <fullName evidence="2">Squalene/phytoene synthase family protein</fullName>
    </submittedName>
</protein>
<dbReference type="PANTHER" id="PTHR11626">
    <property type="entry name" value="FARNESYL-DIPHOSPHATE FARNESYLTRANSFERASE"/>
    <property type="match status" value="1"/>
</dbReference>